<organism evidence="12 13">
    <name type="scientific">Neolewinella litorea</name>
    <dbReference type="NCBI Taxonomy" id="2562452"/>
    <lineage>
        <taxon>Bacteria</taxon>
        <taxon>Pseudomonadati</taxon>
        <taxon>Bacteroidota</taxon>
        <taxon>Saprospiria</taxon>
        <taxon>Saprospirales</taxon>
        <taxon>Lewinellaceae</taxon>
        <taxon>Neolewinella</taxon>
    </lineage>
</organism>
<evidence type="ECO:0000259" key="11">
    <source>
        <dbReference type="Pfam" id="PF22366"/>
    </source>
</evidence>
<keyword evidence="6" id="KW-0560">Oxidoreductase</keyword>
<dbReference type="Gene3D" id="3.50.50.100">
    <property type="match status" value="1"/>
</dbReference>
<accession>A0A4S4NN23</accession>
<dbReference type="GO" id="GO:0050136">
    <property type="term" value="F:NADH dehydrogenase (quinone) (non-electrogenic) activity"/>
    <property type="evidence" value="ECO:0007669"/>
    <property type="project" value="UniProtKB-EC"/>
</dbReference>
<comment type="catalytic activity">
    <reaction evidence="8">
        <text>a quinone + NADH + H(+) = a quinol + NAD(+)</text>
        <dbReference type="Rhea" id="RHEA:46160"/>
        <dbReference type="ChEBI" id="CHEBI:15378"/>
        <dbReference type="ChEBI" id="CHEBI:24646"/>
        <dbReference type="ChEBI" id="CHEBI:57540"/>
        <dbReference type="ChEBI" id="CHEBI:57945"/>
        <dbReference type="ChEBI" id="CHEBI:132124"/>
        <dbReference type="EC" id="1.6.5.9"/>
    </reaction>
</comment>
<keyword evidence="5" id="KW-0809">Transit peptide</keyword>
<keyword evidence="3" id="KW-0285">Flavoprotein</keyword>
<gene>
    <name evidence="12" type="ORF">E4021_06480</name>
</gene>
<evidence type="ECO:0000256" key="8">
    <source>
        <dbReference type="ARBA" id="ARBA00047599"/>
    </source>
</evidence>
<dbReference type="EC" id="1.6.5.9" evidence="2"/>
<evidence type="ECO:0000256" key="5">
    <source>
        <dbReference type="ARBA" id="ARBA00022946"/>
    </source>
</evidence>
<comment type="similarity">
    <text evidence="1">Belongs to the NADH dehydrogenase family.</text>
</comment>
<keyword evidence="13" id="KW-1185">Reference proteome</keyword>
<dbReference type="InterPro" id="IPR054585">
    <property type="entry name" value="NDH2-like_C"/>
</dbReference>
<evidence type="ECO:0000259" key="10">
    <source>
        <dbReference type="Pfam" id="PF07992"/>
    </source>
</evidence>
<evidence type="ECO:0000256" key="3">
    <source>
        <dbReference type="ARBA" id="ARBA00022630"/>
    </source>
</evidence>
<dbReference type="RefSeq" id="WP_136457580.1">
    <property type="nucleotide sequence ID" value="NZ_SRSF01000002.1"/>
</dbReference>
<comment type="caution">
    <text evidence="12">The sequence shown here is derived from an EMBL/GenBank/DDBJ whole genome shotgun (WGS) entry which is preliminary data.</text>
</comment>
<evidence type="ECO:0000256" key="9">
    <source>
        <dbReference type="SAM" id="Phobius"/>
    </source>
</evidence>
<dbReference type="PRINTS" id="PR00411">
    <property type="entry name" value="PNDRDTASEI"/>
</dbReference>
<evidence type="ECO:0000313" key="12">
    <source>
        <dbReference type="EMBL" id="THH40377.1"/>
    </source>
</evidence>
<feature type="transmembrane region" description="Helical" evidence="9">
    <location>
        <begin position="380"/>
        <end position="400"/>
    </location>
</feature>
<feature type="domain" description="FAD/NAD(P)-binding" evidence="10">
    <location>
        <begin position="16"/>
        <end position="335"/>
    </location>
</feature>
<keyword evidence="9" id="KW-1133">Transmembrane helix</keyword>
<dbReference type="PRINTS" id="PR00368">
    <property type="entry name" value="FADPNR"/>
</dbReference>
<dbReference type="PANTHER" id="PTHR43706">
    <property type="entry name" value="NADH DEHYDROGENASE"/>
    <property type="match status" value="1"/>
</dbReference>
<sequence>MDPTTKINIPESELERIVIVGGGFGGLQLARKLVKADYQVVLIDRNNYHQFQPLFYQVAMAGLEPSSIVFPFRKLFQGKENILIRMTEVTHVDPVAKQLQTPLGHCNYDHLIVATGADTNFYGNEELARRTLPMKSVSEALYLRNSILDDYEDALTTPSYDDRQELVDIVIVGGGATGVELAGSLAEMKRHVLPKDYPELDVAGEFDIYLVQSGDVILKGMSANSSARALEYLEDLGVKVLLNSRVESFDGKQVILSDGRTIVSQKVIWAAGIRGEPIPGLPAESITYGNRLAVDRFNRVQGTENVYAIGDVAYMEEPDFPQGHPQVAQVAIQMGEHLARNFRYRHLRGEDWEPFHYNDKGSMATIGRGRAVVDIPKPEYHFAGVMAWLVWLVVHLFAILGSRNKVFVFLNWVYNYINYNQSLRLIIRPRKVPADSPTPNR</sequence>
<name>A0A4S4NN23_9BACT</name>
<protein>
    <recommendedName>
        <fullName evidence="2">NADH:ubiquinone reductase (non-electrogenic)</fullName>
        <ecNumber evidence="2">1.6.5.9</ecNumber>
    </recommendedName>
</protein>
<evidence type="ECO:0000256" key="7">
    <source>
        <dbReference type="ARBA" id="ARBA00023027"/>
    </source>
</evidence>
<dbReference type="OrthoDB" id="9781621at2"/>
<keyword evidence="4" id="KW-0274">FAD</keyword>
<keyword evidence="9" id="KW-0812">Transmembrane</keyword>
<proteinExistence type="inferred from homology"/>
<evidence type="ECO:0000256" key="6">
    <source>
        <dbReference type="ARBA" id="ARBA00023002"/>
    </source>
</evidence>
<dbReference type="PANTHER" id="PTHR43706:SF47">
    <property type="entry name" value="EXTERNAL NADH-UBIQUINONE OXIDOREDUCTASE 1, MITOCHONDRIAL-RELATED"/>
    <property type="match status" value="1"/>
</dbReference>
<dbReference type="InterPro" id="IPR023753">
    <property type="entry name" value="FAD/NAD-binding_dom"/>
</dbReference>
<dbReference type="SUPFAM" id="SSF51905">
    <property type="entry name" value="FAD/NAD(P)-binding domain"/>
    <property type="match status" value="1"/>
</dbReference>
<evidence type="ECO:0000256" key="2">
    <source>
        <dbReference type="ARBA" id="ARBA00012637"/>
    </source>
</evidence>
<reference evidence="12 13" key="1">
    <citation type="submission" date="2019-04" db="EMBL/GenBank/DDBJ databases">
        <title>Lewinella litorea sp. nov., isolated from a marine sand.</title>
        <authorList>
            <person name="Yoon J.-H."/>
        </authorList>
    </citation>
    <scope>NUCLEOTIDE SEQUENCE [LARGE SCALE GENOMIC DNA]</scope>
    <source>
        <strain evidence="12 13">HSMS-39</strain>
    </source>
</reference>
<evidence type="ECO:0000256" key="1">
    <source>
        <dbReference type="ARBA" id="ARBA00005272"/>
    </source>
</evidence>
<dbReference type="Pfam" id="PF22366">
    <property type="entry name" value="NDH2_C"/>
    <property type="match status" value="1"/>
</dbReference>
<dbReference type="Pfam" id="PF07992">
    <property type="entry name" value="Pyr_redox_2"/>
    <property type="match status" value="1"/>
</dbReference>
<dbReference type="Proteomes" id="UP000308528">
    <property type="component" value="Unassembled WGS sequence"/>
</dbReference>
<evidence type="ECO:0000313" key="13">
    <source>
        <dbReference type="Proteomes" id="UP000308528"/>
    </source>
</evidence>
<dbReference type="AlphaFoldDB" id="A0A4S4NN23"/>
<feature type="domain" description="External alternative NADH-ubiquinone oxidoreductase-like C-terminal" evidence="11">
    <location>
        <begin position="360"/>
        <end position="416"/>
    </location>
</feature>
<keyword evidence="9" id="KW-0472">Membrane</keyword>
<dbReference type="InterPro" id="IPR036188">
    <property type="entry name" value="FAD/NAD-bd_sf"/>
</dbReference>
<dbReference type="InterPro" id="IPR045024">
    <property type="entry name" value="NDH-2"/>
</dbReference>
<keyword evidence="7" id="KW-0520">NAD</keyword>
<evidence type="ECO:0000256" key="4">
    <source>
        <dbReference type="ARBA" id="ARBA00022827"/>
    </source>
</evidence>
<dbReference type="EMBL" id="SRSF01000002">
    <property type="protein sequence ID" value="THH40377.1"/>
    <property type="molecule type" value="Genomic_DNA"/>
</dbReference>